<comment type="caution">
    <text evidence="1">The sequence shown here is derived from an EMBL/GenBank/DDBJ whole genome shotgun (WGS) entry which is preliminary data.</text>
</comment>
<protein>
    <submittedName>
        <fullName evidence="1">Uncharacterized protein</fullName>
    </submittedName>
</protein>
<dbReference type="Proteomes" id="UP001172101">
    <property type="component" value="Unassembled WGS sequence"/>
</dbReference>
<accession>A0AA40AMC4</accession>
<dbReference type="AlphaFoldDB" id="A0AA40AMC4"/>
<feature type="non-terminal residue" evidence="1">
    <location>
        <position position="1"/>
    </location>
</feature>
<dbReference type="GeneID" id="85318972"/>
<organism evidence="1 2">
    <name type="scientific">Lasiosphaeria miniovina</name>
    <dbReference type="NCBI Taxonomy" id="1954250"/>
    <lineage>
        <taxon>Eukaryota</taxon>
        <taxon>Fungi</taxon>
        <taxon>Dikarya</taxon>
        <taxon>Ascomycota</taxon>
        <taxon>Pezizomycotina</taxon>
        <taxon>Sordariomycetes</taxon>
        <taxon>Sordariomycetidae</taxon>
        <taxon>Sordariales</taxon>
        <taxon>Lasiosphaeriaceae</taxon>
        <taxon>Lasiosphaeria</taxon>
    </lineage>
</organism>
<dbReference type="RefSeq" id="XP_060297294.1">
    <property type="nucleotide sequence ID" value="XM_060435702.1"/>
</dbReference>
<keyword evidence="2" id="KW-1185">Reference proteome</keyword>
<evidence type="ECO:0000313" key="2">
    <source>
        <dbReference type="Proteomes" id="UP001172101"/>
    </source>
</evidence>
<dbReference type="EMBL" id="JAUIRO010000004">
    <property type="protein sequence ID" value="KAK0718501.1"/>
    <property type="molecule type" value="Genomic_DNA"/>
</dbReference>
<proteinExistence type="predicted"/>
<sequence length="96" mass="10106">LEHVETAPSDTNITALTPNGAIDGMLSGTPSFVRLPGSKMFSQVYTAKLDRPLVPGDCGSWVRNAVTKKLFGHFIAGSTTTGLVLLMPAAKVFSQA</sequence>
<reference evidence="1" key="1">
    <citation type="submission" date="2023-06" db="EMBL/GenBank/DDBJ databases">
        <title>Genome-scale phylogeny and comparative genomics of the fungal order Sordariales.</title>
        <authorList>
            <consortium name="Lawrence Berkeley National Laboratory"/>
            <person name="Hensen N."/>
            <person name="Bonometti L."/>
            <person name="Westerberg I."/>
            <person name="Brannstrom I.O."/>
            <person name="Guillou S."/>
            <person name="Cros-Aarteil S."/>
            <person name="Calhoun S."/>
            <person name="Haridas S."/>
            <person name="Kuo A."/>
            <person name="Mondo S."/>
            <person name="Pangilinan J."/>
            <person name="Riley R."/>
            <person name="LaButti K."/>
            <person name="Andreopoulos B."/>
            <person name="Lipzen A."/>
            <person name="Chen C."/>
            <person name="Yanf M."/>
            <person name="Daum C."/>
            <person name="Ng V."/>
            <person name="Clum A."/>
            <person name="Steindorff A."/>
            <person name="Ohm R."/>
            <person name="Martin F."/>
            <person name="Silar P."/>
            <person name="Natvig D."/>
            <person name="Lalanne C."/>
            <person name="Gautier V."/>
            <person name="Ament-velasquez S.L."/>
            <person name="Kruys A."/>
            <person name="Hutchinson M.I."/>
            <person name="Powell A.J."/>
            <person name="Barry K."/>
            <person name="Miller A.N."/>
            <person name="Grigoriev I.V."/>
            <person name="Debuchy R."/>
            <person name="Gladieux P."/>
            <person name="Thoren M.H."/>
            <person name="Johannesson H."/>
        </authorList>
    </citation>
    <scope>NUCLEOTIDE SEQUENCE</scope>
    <source>
        <strain evidence="1">SMH2392-1A</strain>
    </source>
</reference>
<feature type="non-terminal residue" evidence="1">
    <location>
        <position position="96"/>
    </location>
</feature>
<name>A0AA40AMC4_9PEZI</name>
<evidence type="ECO:0000313" key="1">
    <source>
        <dbReference type="EMBL" id="KAK0718501.1"/>
    </source>
</evidence>
<gene>
    <name evidence="1" type="ORF">B0T26DRAFT_599936</name>
</gene>